<dbReference type="GO" id="GO:0005737">
    <property type="term" value="C:cytoplasm"/>
    <property type="evidence" value="ECO:0007669"/>
    <property type="project" value="UniProtKB-SubCell"/>
</dbReference>
<keyword evidence="8 12" id="KW-0067">ATP-binding</keyword>
<keyword evidence="10 12" id="KW-0030">Aminoacyl-tRNA synthetase</keyword>
<dbReference type="GO" id="GO:0004830">
    <property type="term" value="F:tryptophan-tRNA ligase activity"/>
    <property type="evidence" value="ECO:0007669"/>
    <property type="project" value="UniProtKB-EC"/>
</dbReference>
<proteinExistence type="inferred from homology"/>
<dbReference type="Proteomes" id="UP000054632">
    <property type="component" value="Unassembled WGS sequence"/>
</dbReference>
<gene>
    <name evidence="13" type="primary">WARS</name>
    <name evidence="13" type="ORF">T4A_8266</name>
</gene>
<protein>
    <recommendedName>
        <fullName evidence="4">Tryptophan--tRNA ligase, cytoplasmic</fullName>
        <ecNumber evidence="3">6.1.1.2</ecNumber>
    </recommendedName>
    <alternativeName>
        <fullName evidence="11">Tryptophanyl-tRNA synthetase</fullName>
    </alternativeName>
</protein>
<evidence type="ECO:0000256" key="6">
    <source>
        <dbReference type="ARBA" id="ARBA00022598"/>
    </source>
</evidence>
<dbReference type="CDD" id="cd00806">
    <property type="entry name" value="TrpRS_core"/>
    <property type="match status" value="1"/>
</dbReference>
<comment type="similarity">
    <text evidence="2 12">Belongs to the class-I aminoacyl-tRNA synthetase family.</text>
</comment>
<evidence type="ECO:0000256" key="2">
    <source>
        <dbReference type="ARBA" id="ARBA00005594"/>
    </source>
</evidence>
<keyword evidence="6 12" id="KW-0436">Ligase</keyword>
<name>A0A0V1E6Z2_TRIPS</name>
<sequence>LSHLCCFRKNMAELSPDLRQLPCWQFKMSESANWDSSTGDIVTPWTVTSASNKGIDYDKLIEKFGCQKIDAKLIERIENITGKKAHHLLKRGVFFAHRELDKILDSYEKGNPFYLYTGRGPSSSAMHLGHLIPFLFTKYLQEAFDVPLVIQLTDDEKFLWKDLTVEEAMQMAHENIKDIIAIGFDPEKTFIFADFQYIGQCAEFYQNMLRVQRNVTYNQVRSIFGFTDSDSIGKIVFPATEVAPCFSSSFPFIFNRRTDIPCLIPCAIDQDPYFRMGRDVAPKLNYPKPSLIYSTFIPALQGACSKMSASDPNSSIFLRDTAKQVQRKINKYAFSGGRDTIEEHRKFGGNCDIDVSYQYLKFFLENDEKLHQLGNDYSSGTLLTGELKKELIELLQNIVKEHSKRREEITDNVVSQFTTPRQLKYNYPADKAKKCK</sequence>
<dbReference type="GO" id="GO:0006436">
    <property type="term" value="P:tryptophanyl-tRNA aminoacylation"/>
    <property type="evidence" value="ECO:0007669"/>
    <property type="project" value="InterPro"/>
</dbReference>
<evidence type="ECO:0000256" key="10">
    <source>
        <dbReference type="ARBA" id="ARBA00023146"/>
    </source>
</evidence>
<dbReference type="AlphaFoldDB" id="A0A0V1E6Z2"/>
<accession>A0A0V1E6Z2</accession>
<dbReference type="PANTHER" id="PTHR10055:SF1">
    <property type="entry name" value="TRYPTOPHAN--TRNA LIGASE, CYTOPLASMIC"/>
    <property type="match status" value="1"/>
</dbReference>
<dbReference type="NCBIfam" id="TIGR00233">
    <property type="entry name" value="trpS"/>
    <property type="match status" value="1"/>
</dbReference>
<dbReference type="EC" id="6.1.1.2" evidence="3"/>
<organism evidence="13 14">
    <name type="scientific">Trichinella pseudospiralis</name>
    <name type="common">Parasitic roundworm</name>
    <dbReference type="NCBI Taxonomy" id="6337"/>
    <lineage>
        <taxon>Eukaryota</taxon>
        <taxon>Metazoa</taxon>
        <taxon>Ecdysozoa</taxon>
        <taxon>Nematoda</taxon>
        <taxon>Enoplea</taxon>
        <taxon>Dorylaimia</taxon>
        <taxon>Trichinellida</taxon>
        <taxon>Trichinellidae</taxon>
        <taxon>Trichinella</taxon>
    </lineage>
</organism>
<dbReference type="EMBL" id="JYDR01000087">
    <property type="protein sequence ID" value="KRY69599.1"/>
    <property type="molecule type" value="Genomic_DNA"/>
</dbReference>
<dbReference type="FunFam" id="3.40.50.620:FF:000033">
    <property type="entry name" value="tryptophan--tRNA ligase, cytoplasmic"/>
    <property type="match status" value="1"/>
</dbReference>
<dbReference type="GO" id="GO:0005524">
    <property type="term" value="F:ATP binding"/>
    <property type="evidence" value="ECO:0007669"/>
    <property type="project" value="UniProtKB-KW"/>
</dbReference>
<evidence type="ECO:0000313" key="13">
    <source>
        <dbReference type="EMBL" id="KRY69599.1"/>
    </source>
</evidence>
<feature type="non-terminal residue" evidence="13">
    <location>
        <position position="1"/>
    </location>
</feature>
<keyword evidence="7 12" id="KW-0547">Nucleotide-binding</keyword>
<evidence type="ECO:0000256" key="11">
    <source>
        <dbReference type="ARBA" id="ARBA00030268"/>
    </source>
</evidence>
<dbReference type="Pfam" id="PF00579">
    <property type="entry name" value="tRNA-synt_1b"/>
    <property type="match status" value="1"/>
</dbReference>
<comment type="caution">
    <text evidence="13">The sequence shown here is derived from an EMBL/GenBank/DDBJ whole genome shotgun (WGS) entry which is preliminary data.</text>
</comment>
<evidence type="ECO:0000313" key="14">
    <source>
        <dbReference type="Proteomes" id="UP000054632"/>
    </source>
</evidence>
<keyword evidence="5" id="KW-0963">Cytoplasm</keyword>
<evidence type="ECO:0000256" key="7">
    <source>
        <dbReference type="ARBA" id="ARBA00022741"/>
    </source>
</evidence>
<evidence type="ECO:0000256" key="4">
    <source>
        <dbReference type="ARBA" id="ARBA00013782"/>
    </source>
</evidence>
<dbReference type="InterPro" id="IPR002306">
    <property type="entry name" value="Trp-tRNA-ligase"/>
</dbReference>
<reference evidence="13 14" key="1">
    <citation type="submission" date="2015-01" db="EMBL/GenBank/DDBJ databases">
        <title>Evolution of Trichinella species and genotypes.</title>
        <authorList>
            <person name="Korhonen P.K."/>
            <person name="Edoardo P."/>
            <person name="Giuseppe L.R."/>
            <person name="Gasser R.B."/>
        </authorList>
    </citation>
    <scope>NUCLEOTIDE SEQUENCE [LARGE SCALE GENOMIC DNA]</scope>
    <source>
        <strain evidence="13">ISS13</strain>
    </source>
</reference>
<dbReference type="Gene3D" id="1.10.240.10">
    <property type="entry name" value="Tyrosyl-Transfer RNA Synthetase"/>
    <property type="match status" value="1"/>
</dbReference>
<dbReference type="PRINTS" id="PR01039">
    <property type="entry name" value="TRNASYNTHTRP"/>
</dbReference>
<evidence type="ECO:0000256" key="1">
    <source>
        <dbReference type="ARBA" id="ARBA00004496"/>
    </source>
</evidence>
<dbReference type="Gene3D" id="3.40.50.620">
    <property type="entry name" value="HUPs"/>
    <property type="match status" value="1"/>
</dbReference>
<dbReference type="SUPFAM" id="SSF52374">
    <property type="entry name" value="Nucleotidylyl transferase"/>
    <property type="match status" value="1"/>
</dbReference>
<evidence type="ECO:0000256" key="9">
    <source>
        <dbReference type="ARBA" id="ARBA00022917"/>
    </source>
</evidence>
<evidence type="ECO:0000256" key="5">
    <source>
        <dbReference type="ARBA" id="ARBA00022490"/>
    </source>
</evidence>
<evidence type="ECO:0000256" key="12">
    <source>
        <dbReference type="RuleBase" id="RU363036"/>
    </source>
</evidence>
<dbReference type="FunFam" id="1.10.240.10:FF:000003">
    <property type="entry name" value="Tryptophan--tRNA ligase, cytoplasmic"/>
    <property type="match status" value="1"/>
</dbReference>
<dbReference type="PANTHER" id="PTHR10055">
    <property type="entry name" value="TRYPTOPHANYL-TRNA SYNTHETASE"/>
    <property type="match status" value="1"/>
</dbReference>
<keyword evidence="9 12" id="KW-0648">Protein biosynthesis</keyword>
<evidence type="ECO:0000256" key="3">
    <source>
        <dbReference type="ARBA" id="ARBA00013161"/>
    </source>
</evidence>
<dbReference type="InterPro" id="IPR002305">
    <property type="entry name" value="aa-tRNA-synth_Ic"/>
</dbReference>
<dbReference type="InterPro" id="IPR014729">
    <property type="entry name" value="Rossmann-like_a/b/a_fold"/>
</dbReference>
<comment type="subcellular location">
    <subcellularLocation>
        <location evidence="1">Cytoplasm</location>
    </subcellularLocation>
</comment>
<evidence type="ECO:0000256" key="8">
    <source>
        <dbReference type="ARBA" id="ARBA00022840"/>
    </source>
</evidence>